<gene>
    <name evidence="1" type="ORF">COEREDRAFT_81288</name>
</gene>
<dbReference type="EMBL" id="KZ303500">
    <property type="protein sequence ID" value="PIA16303.1"/>
    <property type="molecule type" value="Genomic_DNA"/>
</dbReference>
<proteinExistence type="predicted"/>
<sequence>MDSELTTTAGAAGLFAAAATITTTEPAPEWLELFDPQTRRVVYANIVRVTPTCGC</sequence>
<name>A0A2G5BBC0_COERN</name>
<accession>A0A2G5BBC0</accession>
<organism evidence="1 2">
    <name type="scientific">Coemansia reversa (strain ATCC 12441 / NRRL 1564)</name>
    <dbReference type="NCBI Taxonomy" id="763665"/>
    <lineage>
        <taxon>Eukaryota</taxon>
        <taxon>Fungi</taxon>
        <taxon>Fungi incertae sedis</taxon>
        <taxon>Zoopagomycota</taxon>
        <taxon>Kickxellomycotina</taxon>
        <taxon>Kickxellomycetes</taxon>
        <taxon>Kickxellales</taxon>
        <taxon>Kickxellaceae</taxon>
        <taxon>Coemansia</taxon>
    </lineage>
</organism>
<evidence type="ECO:0000313" key="2">
    <source>
        <dbReference type="Proteomes" id="UP000242474"/>
    </source>
</evidence>
<keyword evidence="2" id="KW-1185">Reference proteome</keyword>
<reference evidence="1 2" key="1">
    <citation type="journal article" date="2015" name="Genome Biol. Evol.">
        <title>Phylogenomic analyses indicate that early fungi evolved digesting cell walls of algal ancestors of land plants.</title>
        <authorList>
            <person name="Chang Y."/>
            <person name="Wang S."/>
            <person name="Sekimoto S."/>
            <person name="Aerts A.L."/>
            <person name="Choi C."/>
            <person name="Clum A."/>
            <person name="LaButti K.M."/>
            <person name="Lindquist E.A."/>
            <person name="Yee Ngan C."/>
            <person name="Ohm R.A."/>
            <person name="Salamov A.A."/>
            <person name="Grigoriev I.V."/>
            <person name="Spatafora J.W."/>
            <person name="Berbee M.L."/>
        </authorList>
    </citation>
    <scope>NUCLEOTIDE SEQUENCE [LARGE SCALE GENOMIC DNA]</scope>
    <source>
        <strain evidence="1 2">NRRL 1564</strain>
    </source>
</reference>
<evidence type="ECO:0000313" key="1">
    <source>
        <dbReference type="EMBL" id="PIA16303.1"/>
    </source>
</evidence>
<protein>
    <submittedName>
        <fullName evidence="1">Uncharacterized protein</fullName>
    </submittedName>
</protein>
<dbReference type="AlphaFoldDB" id="A0A2G5BBC0"/>
<dbReference type="Proteomes" id="UP000242474">
    <property type="component" value="Unassembled WGS sequence"/>
</dbReference>